<evidence type="ECO:0000313" key="2">
    <source>
        <dbReference type="Proteomes" id="UP000001423"/>
    </source>
</evidence>
<organism evidence="1 2">
    <name type="scientific">Prochlorococcus marinus (strain MIT 9313)</name>
    <dbReference type="NCBI Taxonomy" id="74547"/>
    <lineage>
        <taxon>Bacteria</taxon>
        <taxon>Bacillati</taxon>
        <taxon>Cyanobacteriota</taxon>
        <taxon>Cyanophyceae</taxon>
        <taxon>Synechococcales</taxon>
        <taxon>Prochlorococcaceae</taxon>
        <taxon>Prochlorococcus</taxon>
    </lineage>
</organism>
<protein>
    <submittedName>
        <fullName evidence="1">Uncharacterized protein</fullName>
    </submittedName>
</protein>
<dbReference type="HOGENOM" id="CLU_2975735_0_0_3"/>
<dbReference type="AlphaFoldDB" id="B9ERE0"/>
<proteinExistence type="predicted"/>
<name>B9ERE0_PROMM</name>
<dbReference type="KEGG" id="pmt:PMT_2306"/>
<evidence type="ECO:0000313" key="1">
    <source>
        <dbReference type="EMBL" id="CAX31825.1"/>
    </source>
</evidence>
<reference evidence="1 2" key="1">
    <citation type="journal article" date="2003" name="Nature">
        <title>Genome divergence in two Prochlorococcus ecotypes reflects oceanic niche differentiation.</title>
        <authorList>
            <person name="Rocap G."/>
            <person name="Larimer F.W."/>
            <person name="Lamerdin J.E."/>
            <person name="Malfatti S."/>
            <person name="Chain P."/>
            <person name="Ahlgren N.A."/>
            <person name="Arellano A."/>
            <person name="Coleman M."/>
            <person name="Hauser L."/>
            <person name="Hess W.R."/>
            <person name="Johnson Z.I."/>
            <person name="Land M.L."/>
            <person name="Lindell D."/>
            <person name="Post A.F."/>
            <person name="Regala W."/>
            <person name="Shah M."/>
            <person name="Shaw S.L."/>
            <person name="Steglich C."/>
            <person name="Sullivan M.B."/>
            <person name="Ting C.S."/>
            <person name="Tolonen A."/>
            <person name="Webb E.A."/>
            <person name="Zinser E.R."/>
            <person name="Chisholm S.W."/>
        </authorList>
    </citation>
    <scope>NUCLEOTIDE SEQUENCE [LARGE SCALE GENOMIC DNA]</scope>
    <source>
        <strain evidence="2">MIT 9313</strain>
    </source>
</reference>
<dbReference type="Proteomes" id="UP000001423">
    <property type="component" value="Chromosome"/>
</dbReference>
<accession>B9ERE0</accession>
<keyword evidence="2" id="KW-1185">Reference proteome</keyword>
<dbReference type="EMBL" id="BX548175">
    <property type="protein sequence ID" value="CAX31825.1"/>
    <property type="molecule type" value="Genomic_DNA"/>
</dbReference>
<gene>
    <name evidence="1" type="ordered locus">PMT_2306</name>
</gene>
<sequence length="58" mass="6525">MARSDQRLIQPQVAIKPLPKHIQSPSQYHESIAIINSTAHHPVAINGLLKLLRDYVCL</sequence>